<dbReference type="InterPro" id="IPR016181">
    <property type="entry name" value="Acyl_CoA_acyltransferase"/>
</dbReference>
<proteinExistence type="predicted"/>
<sequence>MQIRSYTDADREGVLSLLRLNTPAYFSESEEDDLIEYLNHHSQHYFVMESEGALLGCGGFNLFDEEELARISWDIIHPGHQGKGLGRLLTQYRIARIREYPHIKTIVVRTSQLVYKFYERLGFDLKEVTKDYWAEGFDLYYMDGPAEKWDVSR</sequence>
<feature type="domain" description="N-acetyltransferase" evidence="3">
    <location>
        <begin position="1"/>
        <end position="147"/>
    </location>
</feature>
<dbReference type="EMBL" id="BAABHD010000084">
    <property type="protein sequence ID" value="GAA4469323.1"/>
    <property type="molecule type" value="Genomic_DNA"/>
</dbReference>
<keyword evidence="5" id="KW-1185">Reference proteome</keyword>
<dbReference type="Proteomes" id="UP001501175">
    <property type="component" value="Unassembled WGS sequence"/>
</dbReference>
<comment type="caution">
    <text evidence="4">The sequence shown here is derived from an EMBL/GenBank/DDBJ whole genome shotgun (WGS) entry which is preliminary data.</text>
</comment>
<organism evidence="4 5">
    <name type="scientific">Nibrella saemangeumensis</name>
    <dbReference type="NCBI Taxonomy" id="1084526"/>
    <lineage>
        <taxon>Bacteria</taxon>
        <taxon>Pseudomonadati</taxon>
        <taxon>Bacteroidota</taxon>
        <taxon>Cytophagia</taxon>
        <taxon>Cytophagales</taxon>
        <taxon>Spirosomataceae</taxon>
        <taxon>Nibrella</taxon>
    </lineage>
</organism>
<evidence type="ECO:0000259" key="3">
    <source>
        <dbReference type="PROSITE" id="PS51186"/>
    </source>
</evidence>
<evidence type="ECO:0000256" key="1">
    <source>
        <dbReference type="ARBA" id="ARBA00022679"/>
    </source>
</evidence>
<dbReference type="InterPro" id="IPR000182">
    <property type="entry name" value="GNAT_dom"/>
</dbReference>
<dbReference type="SUPFAM" id="SSF55729">
    <property type="entry name" value="Acyl-CoA N-acyltransferases (Nat)"/>
    <property type="match status" value="1"/>
</dbReference>
<evidence type="ECO:0000256" key="2">
    <source>
        <dbReference type="ARBA" id="ARBA00023315"/>
    </source>
</evidence>
<dbReference type="PANTHER" id="PTHR43877">
    <property type="entry name" value="AMINOALKYLPHOSPHONATE N-ACETYLTRANSFERASE-RELATED-RELATED"/>
    <property type="match status" value="1"/>
</dbReference>
<dbReference type="InterPro" id="IPR050832">
    <property type="entry name" value="Bact_Acetyltransf"/>
</dbReference>
<gene>
    <name evidence="4" type="ORF">GCM10023189_56200</name>
</gene>
<dbReference type="Pfam" id="PF00583">
    <property type="entry name" value="Acetyltransf_1"/>
    <property type="match status" value="1"/>
</dbReference>
<dbReference type="PROSITE" id="PS51186">
    <property type="entry name" value="GNAT"/>
    <property type="match status" value="1"/>
</dbReference>
<dbReference type="CDD" id="cd04301">
    <property type="entry name" value="NAT_SF"/>
    <property type="match status" value="1"/>
</dbReference>
<accession>A0ABP8NLK0</accession>
<evidence type="ECO:0000313" key="5">
    <source>
        <dbReference type="Proteomes" id="UP001501175"/>
    </source>
</evidence>
<dbReference type="RefSeq" id="WP_345249474.1">
    <property type="nucleotide sequence ID" value="NZ_BAABHD010000084.1"/>
</dbReference>
<name>A0ABP8NLK0_9BACT</name>
<evidence type="ECO:0000313" key="4">
    <source>
        <dbReference type="EMBL" id="GAA4469323.1"/>
    </source>
</evidence>
<keyword evidence="1" id="KW-0808">Transferase</keyword>
<reference evidence="5" key="1">
    <citation type="journal article" date="2019" name="Int. J. Syst. Evol. Microbiol.">
        <title>The Global Catalogue of Microorganisms (GCM) 10K type strain sequencing project: providing services to taxonomists for standard genome sequencing and annotation.</title>
        <authorList>
            <consortium name="The Broad Institute Genomics Platform"/>
            <consortium name="The Broad Institute Genome Sequencing Center for Infectious Disease"/>
            <person name="Wu L."/>
            <person name="Ma J."/>
        </authorList>
    </citation>
    <scope>NUCLEOTIDE SEQUENCE [LARGE SCALE GENOMIC DNA]</scope>
    <source>
        <strain evidence="5">JCM 17927</strain>
    </source>
</reference>
<keyword evidence="2" id="KW-0012">Acyltransferase</keyword>
<protein>
    <recommendedName>
        <fullName evidence="3">N-acetyltransferase domain-containing protein</fullName>
    </recommendedName>
</protein>
<dbReference type="Gene3D" id="3.40.630.30">
    <property type="match status" value="1"/>
</dbReference>